<dbReference type="SUPFAM" id="SSF52540">
    <property type="entry name" value="P-loop containing nucleoside triphosphate hydrolases"/>
    <property type="match status" value="1"/>
</dbReference>
<name>A0A5B2WJR5_9PSEU</name>
<dbReference type="InterPro" id="IPR050763">
    <property type="entry name" value="ABC_transporter_ATP-binding"/>
</dbReference>
<gene>
    <name evidence="8" type="ORF">F0L68_36695</name>
</gene>
<dbReference type="Pfam" id="PF00005">
    <property type="entry name" value="ABC_tran"/>
    <property type="match status" value="1"/>
</dbReference>
<reference evidence="8 9" key="1">
    <citation type="submission" date="2019-09" db="EMBL/GenBank/DDBJ databases">
        <title>Goodfellowia gen. nov., a new genus of the Pseudonocardineae related to Actinoalloteichus, containing Goodfellowia coeruleoviolacea gen. nov., comb. nov. gen. nov., comb. nov.</title>
        <authorList>
            <person name="Labeda D."/>
        </authorList>
    </citation>
    <scope>NUCLEOTIDE SEQUENCE [LARGE SCALE GENOMIC DNA]</scope>
    <source>
        <strain evidence="8 9">AN110305</strain>
    </source>
</reference>
<dbReference type="PANTHER" id="PTHR42711:SF5">
    <property type="entry name" value="ABC TRANSPORTER ATP-BINDING PROTEIN NATA"/>
    <property type="match status" value="1"/>
</dbReference>
<sequence>MIKARGLARRFQLKGSTVDAVRGVDLDVDAGELVGFLGPNGAGKTTTLRMLTTLLRPTEGEATVAGRDLRTDPAGVRRRIGYVAQGTGAGMDQRVGDELVHQGELYGLTSTKARAKAGWLLDQLDLAGLADRDAASLSGGQRRRLDIAMGIVHEPALLFLDEPSTGMDPQSRSNLWDHIRALRDDLGATVFLTTHYLDEADALCDRVLIIDNGRLVAQGTPDELKNQVADPARPDRPTLDDVFLTLTGRALRDPAA</sequence>
<feature type="domain" description="ABC transporter" evidence="7">
    <location>
        <begin position="2"/>
        <end position="237"/>
    </location>
</feature>
<proteinExistence type="inferred from homology"/>
<dbReference type="GO" id="GO:0016887">
    <property type="term" value="F:ATP hydrolysis activity"/>
    <property type="evidence" value="ECO:0007669"/>
    <property type="project" value="InterPro"/>
</dbReference>
<dbReference type="Gene3D" id="3.40.50.300">
    <property type="entry name" value="P-loop containing nucleotide triphosphate hydrolases"/>
    <property type="match status" value="1"/>
</dbReference>
<dbReference type="InterPro" id="IPR003439">
    <property type="entry name" value="ABC_transporter-like_ATP-bd"/>
</dbReference>
<dbReference type="PROSITE" id="PS50893">
    <property type="entry name" value="ABC_TRANSPORTER_2"/>
    <property type="match status" value="1"/>
</dbReference>
<evidence type="ECO:0000256" key="6">
    <source>
        <dbReference type="ARBA" id="ARBA00023251"/>
    </source>
</evidence>
<dbReference type="PROSITE" id="PS00211">
    <property type="entry name" value="ABC_TRANSPORTER_1"/>
    <property type="match status" value="1"/>
</dbReference>
<evidence type="ECO:0000256" key="1">
    <source>
        <dbReference type="ARBA" id="ARBA00004202"/>
    </source>
</evidence>
<dbReference type="GO" id="GO:0046677">
    <property type="term" value="P:response to antibiotic"/>
    <property type="evidence" value="ECO:0007669"/>
    <property type="project" value="UniProtKB-KW"/>
</dbReference>
<evidence type="ECO:0000256" key="4">
    <source>
        <dbReference type="ARBA" id="ARBA00022741"/>
    </source>
</evidence>
<keyword evidence="3" id="KW-0813">Transport</keyword>
<dbReference type="Proteomes" id="UP000323454">
    <property type="component" value="Unassembled WGS sequence"/>
</dbReference>
<evidence type="ECO:0000256" key="5">
    <source>
        <dbReference type="ARBA" id="ARBA00022840"/>
    </source>
</evidence>
<protein>
    <submittedName>
        <fullName evidence="8">ATP-binding cassette domain-containing protein</fullName>
    </submittedName>
</protein>
<dbReference type="InterPro" id="IPR003593">
    <property type="entry name" value="AAA+_ATPase"/>
</dbReference>
<evidence type="ECO:0000259" key="7">
    <source>
        <dbReference type="PROSITE" id="PS50893"/>
    </source>
</evidence>
<comment type="caution">
    <text evidence="8">The sequence shown here is derived from an EMBL/GenBank/DDBJ whole genome shotgun (WGS) entry which is preliminary data.</text>
</comment>
<comment type="subcellular location">
    <subcellularLocation>
        <location evidence="1">Cell membrane</location>
        <topology evidence="1">Peripheral membrane protein</topology>
    </subcellularLocation>
</comment>
<accession>A0A5B2WJR5</accession>
<dbReference type="OrthoDB" id="9804819at2"/>
<keyword evidence="4" id="KW-0547">Nucleotide-binding</keyword>
<evidence type="ECO:0000313" key="9">
    <source>
        <dbReference type="Proteomes" id="UP000323454"/>
    </source>
</evidence>
<reference evidence="8 9" key="2">
    <citation type="submission" date="2019-09" db="EMBL/GenBank/DDBJ databases">
        <authorList>
            <person name="Jin C."/>
        </authorList>
    </citation>
    <scope>NUCLEOTIDE SEQUENCE [LARGE SCALE GENOMIC DNA]</scope>
    <source>
        <strain evidence="8 9">AN110305</strain>
    </source>
</reference>
<dbReference type="GO" id="GO:0005524">
    <property type="term" value="F:ATP binding"/>
    <property type="evidence" value="ECO:0007669"/>
    <property type="project" value="UniProtKB-KW"/>
</dbReference>
<comment type="similarity">
    <text evidence="2">Belongs to the ABC transporter superfamily.</text>
</comment>
<dbReference type="InterPro" id="IPR027417">
    <property type="entry name" value="P-loop_NTPase"/>
</dbReference>
<dbReference type="SMART" id="SM00382">
    <property type="entry name" value="AAA"/>
    <property type="match status" value="1"/>
</dbReference>
<dbReference type="GO" id="GO:0005886">
    <property type="term" value="C:plasma membrane"/>
    <property type="evidence" value="ECO:0007669"/>
    <property type="project" value="UniProtKB-SubCell"/>
</dbReference>
<dbReference type="AlphaFoldDB" id="A0A5B2WJR5"/>
<evidence type="ECO:0000256" key="2">
    <source>
        <dbReference type="ARBA" id="ARBA00005417"/>
    </source>
</evidence>
<dbReference type="PANTHER" id="PTHR42711">
    <property type="entry name" value="ABC TRANSPORTER ATP-BINDING PROTEIN"/>
    <property type="match status" value="1"/>
</dbReference>
<keyword evidence="6" id="KW-0046">Antibiotic resistance</keyword>
<keyword evidence="9" id="KW-1185">Reference proteome</keyword>
<evidence type="ECO:0000313" key="8">
    <source>
        <dbReference type="EMBL" id="KAA2252101.1"/>
    </source>
</evidence>
<keyword evidence="5 8" id="KW-0067">ATP-binding</keyword>
<evidence type="ECO:0000256" key="3">
    <source>
        <dbReference type="ARBA" id="ARBA00022448"/>
    </source>
</evidence>
<dbReference type="InterPro" id="IPR017871">
    <property type="entry name" value="ABC_transporter-like_CS"/>
</dbReference>
<dbReference type="RefSeq" id="WP_149854517.1">
    <property type="nucleotide sequence ID" value="NZ_VUOB01000077.1"/>
</dbReference>
<organism evidence="8 9">
    <name type="scientific">Solihabitans fulvus</name>
    <dbReference type="NCBI Taxonomy" id="1892852"/>
    <lineage>
        <taxon>Bacteria</taxon>
        <taxon>Bacillati</taxon>
        <taxon>Actinomycetota</taxon>
        <taxon>Actinomycetes</taxon>
        <taxon>Pseudonocardiales</taxon>
        <taxon>Pseudonocardiaceae</taxon>
        <taxon>Solihabitans</taxon>
    </lineage>
</organism>
<dbReference type="EMBL" id="VUOB01000077">
    <property type="protein sequence ID" value="KAA2252101.1"/>
    <property type="molecule type" value="Genomic_DNA"/>
</dbReference>